<dbReference type="SMART" id="SM00822">
    <property type="entry name" value="PKS_KR"/>
    <property type="match status" value="1"/>
</dbReference>
<proteinExistence type="inferred from homology"/>
<feature type="domain" description="Ketoreductase" evidence="4">
    <location>
        <begin position="8"/>
        <end position="204"/>
    </location>
</feature>
<dbReference type="RefSeq" id="WP_183411045.1">
    <property type="nucleotide sequence ID" value="NZ_JACHWY010000003.1"/>
</dbReference>
<dbReference type="Pfam" id="PF00106">
    <property type="entry name" value="adh_short"/>
    <property type="match status" value="1"/>
</dbReference>
<dbReference type="EMBL" id="JACHWY010000003">
    <property type="protein sequence ID" value="MBB3048252.1"/>
    <property type="molecule type" value="Genomic_DNA"/>
</dbReference>
<keyword evidence="6" id="KW-1185">Reference proteome</keyword>
<protein>
    <submittedName>
        <fullName evidence="5">NAD(P)-dependent dehydrogenase (Short-subunit alcohol dehydrogenase family)</fullName>
    </submittedName>
</protein>
<sequence>MSVRFDGKVAIVTGAGNGLGKSHALELAARGAKVVVNDLGGARDGSGASSDAAKAVVAEIESKGGEAFAHGANVAVMAEVEDMVKQAMDKWGRVDILINNAGILRDKSFSKMELADFQLVMDVHLMGSVNCTKAVWEIMKQQEYGRIVMTTSSSGLYGNFGQTNYGAAKMAVVGFMNTLGLEGAKYNVRCNALAPTAATRMTEDLLPQEVLDMLVPEAVTAGALTLVTEEAPNRMILAAGGGGYASARVFETDGVYLAPADQTPEGVLANWDAINDTSRQATIEAGMKQSEKFLLKAQAYLESQK</sequence>
<gene>
    <name evidence="5" type="ORF">FHR99_002526</name>
</gene>
<dbReference type="PANTHER" id="PTHR45024">
    <property type="entry name" value="DEHYDROGENASES, SHORT CHAIN"/>
    <property type="match status" value="1"/>
</dbReference>
<evidence type="ECO:0000313" key="5">
    <source>
        <dbReference type="EMBL" id="MBB3048252.1"/>
    </source>
</evidence>
<dbReference type="SUPFAM" id="SSF51735">
    <property type="entry name" value="NAD(P)-binding Rossmann-fold domains"/>
    <property type="match status" value="1"/>
</dbReference>
<comment type="caution">
    <text evidence="5">The sequence shown here is derived from an EMBL/GenBank/DDBJ whole genome shotgun (WGS) entry which is preliminary data.</text>
</comment>
<dbReference type="PROSITE" id="PS00061">
    <property type="entry name" value="ADH_SHORT"/>
    <property type="match status" value="1"/>
</dbReference>
<dbReference type="Gene3D" id="3.40.50.720">
    <property type="entry name" value="NAD(P)-binding Rossmann-like Domain"/>
    <property type="match status" value="1"/>
</dbReference>
<evidence type="ECO:0000256" key="2">
    <source>
        <dbReference type="ARBA" id="ARBA00023002"/>
    </source>
</evidence>
<organism evidence="5 6">
    <name type="scientific">Litorivivens lipolytica</name>
    <dbReference type="NCBI Taxonomy" id="1524264"/>
    <lineage>
        <taxon>Bacteria</taxon>
        <taxon>Pseudomonadati</taxon>
        <taxon>Pseudomonadota</taxon>
        <taxon>Gammaproteobacteria</taxon>
        <taxon>Litorivivens</taxon>
    </lineage>
</organism>
<dbReference type="PRINTS" id="PR00080">
    <property type="entry name" value="SDRFAMILY"/>
</dbReference>
<reference evidence="5 6" key="1">
    <citation type="submission" date="2020-08" db="EMBL/GenBank/DDBJ databases">
        <title>Genomic Encyclopedia of Type Strains, Phase III (KMG-III): the genomes of soil and plant-associated and newly described type strains.</title>
        <authorList>
            <person name="Whitman W."/>
        </authorList>
    </citation>
    <scope>NUCLEOTIDE SEQUENCE [LARGE SCALE GENOMIC DNA]</scope>
    <source>
        <strain evidence="5 6">CECT 8654</strain>
    </source>
</reference>
<name>A0A7W4W7G8_9GAMM</name>
<dbReference type="InterPro" id="IPR051687">
    <property type="entry name" value="Peroxisomal_Beta-Oxidation"/>
</dbReference>
<comment type="similarity">
    <text evidence="1 3">Belongs to the short-chain dehydrogenases/reductases (SDR) family.</text>
</comment>
<dbReference type="AlphaFoldDB" id="A0A7W4W7G8"/>
<dbReference type="GO" id="GO:0016491">
    <property type="term" value="F:oxidoreductase activity"/>
    <property type="evidence" value="ECO:0007669"/>
    <property type="project" value="UniProtKB-KW"/>
</dbReference>
<keyword evidence="2" id="KW-0560">Oxidoreductase</keyword>
<evidence type="ECO:0000259" key="4">
    <source>
        <dbReference type="SMART" id="SM00822"/>
    </source>
</evidence>
<evidence type="ECO:0000256" key="3">
    <source>
        <dbReference type="RuleBase" id="RU000363"/>
    </source>
</evidence>
<dbReference type="InterPro" id="IPR036291">
    <property type="entry name" value="NAD(P)-bd_dom_sf"/>
</dbReference>
<dbReference type="PANTHER" id="PTHR45024:SF2">
    <property type="entry name" value="SCP2 DOMAIN-CONTAINING PROTEIN"/>
    <property type="match status" value="1"/>
</dbReference>
<dbReference type="InterPro" id="IPR002347">
    <property type="entry name" value="SDR_fam"/>
</dbReference>
<dbReference type="Proteomes" id="UP000537130">
    <property type="component" value="Unassembled WGS sequence"/>
</dbReference>
<dbReference type="PRINTS" id="PR00081">
    <property type="entry name" value="GDHRDH"/>
</dbReference>
<accession>A0A7W4W7G8</accession>
<evidence type="ECO:0000313" key="6">
    <source>
        <dbReference type="Proteomes" id="UP000537130"/>
    </source>
</evidence>
<dbReference type="InterPro" id="IPR020904">
    <property type="entry name" value="Sc_DH/Rdtase_CS"/>
</dbReference>
<evidence type="ECO:0000256" key="1">
    <source>
        <dbReference type="ARBA" id="ARBA00006484"/>
    </source>
</evidence>
<dbReference type="InterPro" id="IPR057326">
    <property type="entry name" value="KR_dom"/>
</dbReference>